<dbReference type="Gene3D" id="3.30.420.10">
    <property type="entry name" value="Ribonuclease H-like superfamily/Ribonuclease H"/>
    <property type="match status" value="1"/>
</dbReference>
<dbReference type="GeneID" id="113213328"/>
<keyword evidence="2" id="KW-1185">Reference proteome</keyword>
<dbReference type="KEGG" id="foc:113213328"/>
<evidence type="ECO:0000313" key="3">
    <source>
        <dbReference type="RefSeq" id="XP_026288135.2"/>
    </source>
</evidence>
<dbReference type="AlphaFoldDB" id="A0A6J1T8Y6"/>
<dbReference type="InterPro" id="IPR001584">
    <property type="entry name" value="Integrase_cat-core"/>
</dbReference>
<gene>
    <name evidence="3" type="primary">LOC113213328</name>
</gene>
<dbReference type="PANTHER" id="PTHR37984:SF5">
    <property type="entry name" value="PROTEIN NYNRIN-LIKE"/>
    <property type="match status" value="1"/>
</dbReference>
<evidence type="ECO:0000259" key="1">
    <source>
        <dbReference type="PROSITE" id="PS50994"/>
    </source>
</evidence>
<dbReference type="GO" id="GO:0015074">
    <property type="term" value="P:DNA integration"/>
    <property type="evidence" value="ECO:0007669"/>
    <property type="project" value="InterPro"/>
</dbReference>
<dbReference type="InterPro" id="IPR050951">
    <property type="entry name" value="Retrovirus_Pol_polyprotein"/>
</dbReference>
<name>A0A6J1T8Y6_FRAOC</name>
<reference evidence="3" key="1">
    <citation type="submission" date="2025-08" db="UniProtKB">
        <authorList>
            <consortium name="RefSeq"/>
        </authorList>
    </citation>
    <scope>IDENTIFICATION</scope>
    <source>
        <tissue evidence="3">Whole organism</tissue>
    </source>
</reference>
<proteinExistence type="predicted"/>
<dbReference type="Proteomes" id="UP000504606">
    <property type="component" value="Unplaced"/>
</dbReference>
<feature type="domain" description="Integrase catalytic" evidence="1">
    <location>
        <begin position="25"/>
        <end position="187"/>
    </location>
</feature>
<organism evidence="2 3">
    <name type="scientific">Frankliniella occidentalis</name>
    <name type="common">Western flower thrips</name>
    <name type="synonym">Euthrips occidentalis</name>
    <dbReference type="NCBI Taxonomy" id="133901"/>
    <lineage>
        <taxon>Eukaryota</taxon>
        <taxon>Metazoa</taxon>
        <taxon>Ecdysozoa</taxon>
        <taxon>Arthropoda</taxon>
        <taxon>Hexapoda</taxon>
        <taxon>Insecta</taxon>
        <taxon>Pterygota</taxon>
        <taxon>Neoptera</taxon>
        <taxon>Paraneoptera</taxon>
        <taxon>Thysanoptera</taxon>
        <taxon>Terebrantia</taxon>
        <taxon>Thripoidea</taxon>
        <taxon>Thripidae</taxon>
        <taxon>Frankliniella</taxon>
    </lineage>
</organism>
<evidence type="ECO:0000313" key="2">
    <source>
        <dbReference type="Proteomes" id="UP000504606"/>
    </source>
</evidence>
<protein>
    <submittedName>
        <fullName evidence="3">Uncharacterized protein K02A2.6</fullName>
    </submittedName>
</protein>
<dbReference type="FunFam" id="3.30.420.10:FF:000063">
    <property type="entry name" value="Retrovirus-related Pol polyprotein from transposon 297-like Protein"/>
    <property type="match status" value="1"/>
</dbReference>
<dbReference type="OrthoDB" id="6611713at2759"/>
<dbReference type="InterPro" id="IPR012337">
    <property type="entry name" value="RNaseH-like_sf"/>
</dbReference>
<accession>A0A6J1T8Y6</accession>
<dbReference type="RefSeq" id="XP_026288135.2">
    <property type="nucleotide sequence ID" value="XM_026432350.2"/>
</dbReference>
<dbReference type="InterPro" id="IPR036397">
    <property type="entry name" value="RNaseH_sf"/>
</dbReference>
<dbReference type="SUPFAM" id="SSF53098">
    <property type="entry name" value="Ribonuclease H-like"/>
    <property type="match status" value="1"/>
</dbReference>
<dbReference type="PROSITE" id="PS50994">
    <property type="entry name" value="INTEGRASE"/>
    <property type="match status" value="1"/>
</dbReference>
<dbReference type="GO" id="GO:0003676">
    <property type="term" value="F:nucleic acid binding"/>
    <property type="evidence" value="ECO:0007669"/>
    <property type="project" value="InterPro"/>
</dbReference>
<dbReference type="Pfam" id="PF00665">
    <property type="entry name" value="rve"/>
    <property type="match status" value="1"/>
</dbReference>
<sequence>MDQQIEDLVKDCGVCQALQSSIPHDSYVPWSWPTRRWQRLHMDFGHFQGSELLMILDAHSKWPSVHIMPKTDCVAVIEVLRSLFAAYGLPEEIVSDNGQPFASQAMSEFLQANGVVQTFSPTYHPQSNGAAENEVKTVKRSLLKQLLDEKTKHRTLSHKIDAFLFTYRNTPHTVTKLSPAELFLGRRPRTPLSMLQPSNVLKMKITLMELGDMQG</sequence>
<dbReference type="PANTHER" id="PTHR37984">
    <property type="entry name" value="PROTEIN CBG26694"/>
    <property type="match status" value="1"/>
</dbReference>